<organism evidence="3">
    <name type="scientific">mine drainage metagenome</name>
    <dbReference type="NCBI Taxonomy" id="410659"/>
    <lineage>
        <taxon>unclassified sequences</taxon>
        <taxon>metagenomes</taxon>
        <taxon>ecological metagenomes</taxon>
    </lineage>
</organism>
<dbReference type="InterPro" id="IPR033413">
    <property type="entry name" value="DUF5117"/>
</dbReference>
<accession>E6PEE7</accession>
<comment type="caution">
    <text evidence="3">The sequence shown here is derived from an EMBL/GenBank/DDBJ whole genome shotgun (WGS) entry which is preliminary data.</text>
</comment>
<evidence type="ECO:0000313" key="3">
    <source>
        <dbReference type="EMBL" id="CBH74832.1"/>
    </source>
</evidence>
<dbReference type="Pfam" id="PF16313">
    <property type="entry name" value="DUF4953"/>
    <property type="match status" value="1"/>
</dbReference>
<dbReference type="InterPro" id="IPR032534">
    <property type="entry name" value="EcxA_zinc-bd"/>
</dbReference>
<dbReference type="InterPro" id="IPR034032">
    <property type="entry name" value="Zn_MMP-like_bac"/>
</dbReference>
<dbReference type="Gene3D" id="3.40.390.10">
    <property type="entry name" value="Collagenase (Catalytic Domain)"/>
    <property type="match status" value="1"/>
</dbReference>
<evidence type="ECO:0008006" key="4">
    <source>
        <dbReference type="Google" id="ProtNLM"/>
    </source>
</evidence>
<evidence type="ECO:0000259" key="2">
    <source>
        <dbReference type="Pfam" id="PF17148"/>
    </source>
</evidence>
<dbReference type="Pfam" id="PF17148">
    <property type="entry name" value="DUF5117"/>
    <property type="match status" value="1"/>
</dbReference>
<proteinExistence type="predicted"/>
<dbReference type="SUPFAM" id="SSF55486">
    <property type="entry name" value="Metalloproteases ('zincins'), catalytic domain"/>
    <property type="match status" value="1"/>
</dbReference>
<sequence length="837" mass="91519">MRRFAMAGAIALALVAASSGGSVRAQMAPGAGPQPAPYAVFIKGAKVQSGLIPLISKAGMYYFVLSPKQIGRSFVETSVPSTGLGGFGPAAGEPYVAPARIFEFDKADGKIALRWPNRIAQTVPGTPQALAAKQSMPASVVAVVPIVARDAASGNIVIPAAPFLGDIANYYAVFSQAIHNPMHGYHLDPSRTFFSAAKAFPKNDVLHVRQTWASFDPNLIDNAPDARSIEVGMTYNILQEPNDGFVPRIYDPRVGFFSIPRLNFASDDHETRNVNYILRWNFKPKMPGKPSVATHPLVFSIGNDVPVAYRSTIRKALLTWNDAFQKIGILDAVKVQQLPANADPENLSYNVVRWVDTTQPQYGAEALIIGDPRTGEELNVGVNVDAVEGTAGRAYRFLIAPARGLPDSAAAEHKFVLEAIRSTVLHESGHDFGLQHNFISAMAYTAKDLQSKAFTSKYGISTSVMAYNPINLWPKGTAQGDYEQLVLGPYDYHAIKYGYGYIGATTPQAELPTLDRWASKWTNPYDRFASDEDVDFASGHAIDPRVFQFMLTDHPLHWCEGQIGMMRGLMNAVLARFPSPGHAYDEARLAFIYPFTDDLRCSLMAAHTIGGEYLSRSRRTDPHATLPLTAVPRKQEVRAWNLLASELFDNNAWHFNADVLRSLTYSEVSSFTNGTWAYNPTPRHDLPVVETVNAAQNVALNEVFAPLTLQRIDDIHTKYRANSTMSLSDLFTWAQATIFGDIADGIVAHDGVIKRNLQVAFAKRLAMMWLHPMPGTPSDAQALARAELVNLRDATSTGLGRKGLDEMTRAHLEALRALANAALRGHLTAGGAPTMLR</sequence>
<reference evidence="3" key="1">
    <citation type="submission" date="2009-10" db="EMBL/GenBank/DDBJ databases">
        <title>Diversity of trophic interactions inside an arsenic-rich microbial ecosystem.</title>
        <authorList>
            <person name="Bertin P.N."/>
            <person name="Heinrich-Salmeron A."/>
            <person name="Pelletier E."/>
            <person name="Goulhen-Chollet F."/>
            <person name="Arsene-Ploetze F."/>
            <person name="Gallien S."/>
            <person name="Calteau A."/>
            <person name="Vallenet D."/>
            <person name="Casiot C."/>
            <person name="Chane-Woon-Ming B."/>
            <person name="Giloteaux L."/>
            <person name="Barakat M."/>
            <person name="Bonnefoy V."/>
            <person name="Bruneel O."/>
            <person name="Chandler M."/>
            <person name="Cleiss J."/>
            <person name="Duran R."/>
            <person name="Elbaz-Poulichet F."/>
            <person name="Fonknechten N."/>
            <person name="Lauga B."/>
            <person name="Mornico D."/>
            <person name="Ortet P."/>
            <person name="Schaeffer C."/>
            <person name="Siguier P."/>
            <person name="Alexander Thil Smith A."/>
            <person name="Van Dorsselaer A."/>
            <person name="Weissenbach J."/>
            <person name="Medigue C."/>
            <person name="Le Paslier D."/>
        </authorList>
    </citation>
    <scope>NUCLEOTIDE SEQUENCE</scope>
</reference>
<name>E6PEE7_9ZZZZ</name>
<gene>
    <name evidence="3" type="ORF">CARN1_0366</name>
</gene>
<feature type="domain" description="DUF5117" evidence="2">
    <location>
        <begin position="100"/>
        <end position="285"/>
    </location>
</feature>
<dbReference type="PANTHER" id="PTHR38478">
    <property type="entry name" value="PEPTIDASE M1A AND M12B"/>
    <property type="match status" value="1"/>
</dbReference>
<protein>
    <recommendedName>
        <fullName evidence="4">DUF5117 domain-containing protein</fullName>
    </recommendedName>
</protein>
<evidence type="ECO:0000259" key="1">
    <source>
        <dbReference type="Pfam" id="PF16313"/>
    </source>
</evidence>
<dbReference type="PANTHER" id="PTHR38478:SF1">
    <property type="entry name" value="ZINC DEPENDENT METALLOPROTEASE DOMAIN LIPOPROTEIN"/>
    <property type="match status" value="1"/>
</dbReference>
<dbReference type="AlphaFoldDB" id="E6PEE7"/>
<dbReference type="InterPro" id="IPR024079">
    <property type="entry name" value="MetalloPept_cat_dom_sf"/>
</dbReference>
<dbReference type="GO" id="GO:0008237">
    <property type="term" value="F:metallopeptidase activity"/>
    <property type="evidence" value="ECO:0007669"/>
    <property type="project" value="InterPro"/>
</dbReference>
<dbReference type="CDD" id="cd04276">
    <property type="entry name" value="ZnMc_MMP_like_2"/>
    <property type="match status" value="1"/>
</dbReference>
<dbReference type="EMBL" id="CABL01000004">
    <property type="protein sequence ID" value="CBH74832.1"/>
    <property type="molecule type" value="Genomic_DNA"/>
</dbReference>
<feature type="domain" description="EcxA zinc-binding" evidence="1">
    <location>
        <begin position="412"/>
        <end position="742"/>
    </location>
</feature>